<evidence type="ECO:0000256" key="3">
    <source>
        <dbReference type="ARBA" id="ARBA00022448"/>
    </source>
</evidence>
<dbReference type="EMBL" id="QFPX01000026">
    <property type="protein sequence ID" value="PZQ51177.1"/>
    <property type="molecule type" value="Genomic_DNA"/>
</dbReference>
<dbReference type="Pfam" id="PF02321">
    <property type="entry name" value="OEP"/>
    <property type="match status" value="2"/>
</dbReference>
<organism evidence="9 10">
    <name type="scientific">Novosphingobium pentaromativorans</name>
    <dbReference type="NCBI Taxonomy" id="205844"/>
    <lineage>
        <taxon>Bacteria</taxon>
        <taxon>Pseudomonadati</taxon>
        <taxon>Pseudomonadota</taxon>
        <taxon>Alphaproteobacteria</taxon>
        <taxon>Sphingomonadales</taxon>
        <taxon>Sphingomonadaceae</taxon>
        <taxon>Novosphingobium</taxon>
    </lineage>
</organism>
<feature type="signal peptide" evidence="8">
    <location>
        <begin position="1"/>
        <end position="24"/>
    </location>
</feature>
<evidence type="ECO:0000256" key="4">
    <source>
        <dbReference type="ARBA" id="ARBA00022452"/>
    </source>
</evidence>
<comment type="caution">
    <text evidence="9">The sequence shown here is derived from an EMBL/GenBank/DDBJ whole genome shotgun (WGS) entry which is preliminary data.</text>
</comment>
<keyword evidence="8" id="KW-0732">Signal</keyword>
<evidence type="ECO:0000256" key="2">
    <source>
        <dbReference type="ARBA" id="ARBA00007613"/>
    </source>
</evidence>
<dbReference type="PANTHER" id="PTHR30026:SF22">
    <property type="entry name" value="OUTER MEMBRANE EFFLUX PROTEIN"/>
    <property type="match status" value="1"/>
</dbReference>
<proteinExistence type="inferred from homology"/>
<protein>
    <submittedName>
        <fullName evidence="9">Type I secretion protein TolC</fullName>
    </submittedName>
</protein>
<dbReference type="GO" id="GO:0015562">
    <property type="term" value="F:efflux transmembrane transporter activity"/>
    <property type="evidence" value="ECO:0007669"/>
    <property type="project" value="InterPro"/>
</dbReference>
<evidence type="ECO:0000313" key="9">
    <source>
        <dbReference type="EMBL" id="PZQ51177.1"/>
    </source>
</evidence>
<feature type="chain" id="PRO_5015946667" evidence="8">
    <location>
        <begin position="25"/>
        <end position="506"/>
    </location>
</feature>
<evidence type="ECO:0000256" key="7">
    <source>
        <dbReference type="ARBA" id="ARBA00023237"/>
    </source>
</evidence>
<evidence type="ECO:0000256" key="5">
    <source>
        <dbReference type="ARBA" id="ARBA00022692"/>
    </source>
</evidence>
<sequence>MYLVKRNLCRWVCLFICGSSAHQACGETLEEALSNAYQNNPVLAGAREMARVADEGVVRAKGAYGPSLNVSVQHEFTDARIRGGVLPDRQDGFGTTAQLTASQPLFTSGRLSSGLDAAMANKLVVRAQLEETSQQTIADVVAAYVSLQRDLELHDVAAENYELLLKQRDQTISRYRLRDSTAPDVDQTLNRLELAAGRVISAHANVDGSAARYRNLVGHYPDVLAPLPALAELPTLETLYVTAETNSPSLAVSRFLEAGSRAAVASARAEMLPQVGAYASAMRAPLTPYQNSYREESVSAGFRMTMALYSGGQMSSALRAAKDRNLADQQFVEQARRDMRERLASDWTRLKAAEDALPRYDAAVAAAERAVAGVKRQETAGIRTLRDVLDVTNDLLSARTAAVQARSEAYIQRVNVLRDAGILKIGMFSRERPYDPDSRTSRLGWIAGLPLRPILDPIDGIAKNAAVEKAKVQLEYSMEFDLPDEDGLLLKPVSREVGGISLDEAR</sequence>
<dbReference type="InterPro" id="IPR051906">
    <property type="entry name" value="TolC-like"/>
</dbReference>
<keyword evidence="3" id="KW-0813">Transport</keyword>
<dbReference type="GO" id="GO:1990281">
    <property type="term" value="C:efflux pump complex"/>
    <property type="evidence" value="ECO:0007669"/>
    <property type="project" value="TreeGrafter"/>
</dbReference>
<keyword evidence="5" id="KW-0812">Transmembrane</keyword>
<accession>A0A2W5Q1N8</accession>
<reference evidence="9 10" key="1">
    <citation type="submission" date="2017-08" db="EMBL/GenBank/DDBJ databases">
        <title>Infants hospitalized years apart are colonized by the same room-sourced microbial strains.</title>
        <authorList>
            <person name="Brooks B."/>
            <person name="Olm M.R."/>
            <person name="Firek B.A."/>
            <person name="Baker R."/>
            <person name="Thomas B.C."/>
            <person name="Morowitz M.J."/>
            <person name="Banfield J.F."/>
        </authorList>
    </citation>
    <scope>NUCLEOTIDE SEQUENCE [LARGE SCALE GENOMIC DNA]</scope>
    <source>
        <strain evidence="9">S2_005_002_R2_33</strain>
    </source>
</reference>
<dbReference type="AlphaFoldDB" id="A0A2W5Q1N8"/>
<comment type="subcellular location">
    <subcellularLocation>
        <location evidence="1">Cell outer membrane</location>
    </subcellularLocation>
</comment>
<name>A0A2W5Q1N8_9SPHN</name>
<dbReference type="Gene3D" id="1.20.1600.10">
    <property type="entry name" value="Outer membrane efflux proteins (OEP)"/>
    <property type="match status" value="1"/>
</dbReference>
<gene>
    <name evidence="9" type="ORF">DI555_21250</name>
</gene>
<keyword evidence="6" id="KW-0472">Membrane</keyword>
<dbReference type="SUPFAM" id="SSF56954">
    <property type="entry name" value="Outer membrane efflux proteins (OEP)"/>
    <property type="match status" value="1"/>
</dbReference>
<keyword evidence="4" id="KW-1134">Transmembrane beta strand</keyword>
<dbReference type="GO" id="GO:0009279">
    <property type="term" value="C:cell outer membrane"/>
    <property type="evidence" value="ECO:0007669"/>
    <property type="project" value="UniProtKB-SubCell"/>
</dbReference>
<dbReference type="GO" id="GO:0015288">
    <property type="term" value="F:porin activity"/>
    <property type="evidence" value="ECO:0007669"/>
    <property type="project" value="TreeGrafter"/>
</dbReference>
<dbReference type="PANTHER" id="PTHR30026">
    <property type="entry name" value="OUTER MEMBRANE PROTEIN TOLC"/>
    <property type="match status" value="1"/>
</dbReference>
<evidence type="ECO:0000313" key="10">
    <source>
        <dbReference type="Proteomes" id="UP000249082"/>
    </source>
</evidence>
<evidence type="ECO:0000256" key="1">
    <source>
        <dbReference type="ARBA" id="ARBA00004442"/>
    </source>
</evidence>
<dbReference type="Proteomes" id="UP000249082">
    <property type="component" value="Unassembled WGS sequence"/>
</dbReference>
<dbReference type="InterPro" id="IPR003423">
    <property type="entry name" value="OMP_efflux"/>
</dbReference>
<comment type="similarity">
    <text evidence="2">Belongs to the outer membrane factor (OMF) (TC 1.B.17) family.</text>
</comment>
<evidence type="ECO:0000256" key="8">
    <source>
        <dbReference type="SAM" id="SignalP"/>
    </source>
</evidence>
<evidence type="ECO:0000256" key="6">
    <source>
        <dbReference type="ARBA" id="ARBA00023136"/>
    </source>
</evidence>
<keyword evidence="7" id="KW-0998">Cell outer membrane</keyword>